<evidence type="ECO:0000256" key="1">
    <source>
        <dbReference type="SAM" id="MobiDB-lite"/>
    </source>
</evidence>
<feature type="domain" description="DUF6830" evidence="2">
    <location>
        <begin position="667"/>
        <end position="769"/>
    </location>
</feature>
<dbReference type="RefSeq" id="XP_041224291.1">
    <property type="nucleotide sequence ID" value="XM_041365374.1"/>
</dbReference>
<protein>
    <recommendedName>
        <fullName evidence="2">DUF6830 domain-containing protein</fullName>
    </recommendedName>
</protein>
<evidence type="ECO:0000259" key="2">
    <source>
        <dbReference type="Pfam" id="PF20722"/>
    </source>
</evidence>
<dbReference type="Pfam" id="PF18759">
    <property type="entry name" value="Plavaka"/>
    <property type="match status" value="2"/>
</dbReference>
<dbReference type="InterPro" id="IPR041078">
    <property type="entry name" value="Plavaka"/>
</dbReference>
<evidence type="ECO:0000313" key="3">
    <source>
        <dbReference type="EMBL" id="KAG1898715.1"/>
    </source>
</evidence>
<feature type="compositionally biased region" description="Acidic residues" evidence="1">
    <location>
        <begin position="931"/>
        <end position="943"/>
    </location>
</feature>
<feature type="region of interest" description="Disordered" evidence="1">
    <location>
        <begin position="915"/>
        <end position="953"/>
    </location>
</feature>
<dbReference type="Pfam" id="PF20722">
    <property type="entry name" value="DUF6830"/>
    <property type="match status" value="1"/>
</dbReference>
<dbReference type="EMBL" id="JABBWK010000037">
    <property type="protein sequence ID" value="KAG1898715.1"/>
    <property type="molecule type" value="Genomic_DNA"/>
</dbReference>
<dbReference type="InterPro" id="IPR049233">
    <property type="entry name" value="DUF6830"/>
</dbReference>
<evidence type="ECO:0000313" key="4">
    <source>
        <dbReference type="Proteomes" id="UP001195769"/>
    </source>
</evidence>
<accession>A0AAD4E379</accession>
<gene>
    <name evidence="3" type="ORF">F5891DRAFT_1164875</name>
</gene>
<proteinExistence type="predicted"/>
<dbReference type="GeneID" id="64659672"/>
<dbReference type="Proteomes" id="UP001195769">
    <property type="component" value="Unassembled WGS sequence"/>
</dbReference>
<comment type="caution">
    <text evidence="3">The sequence shown here is derived from an EMBL/GenBank/DDBJ whole genome shotgun (WGS) entry which is preliminary data.</text>
</comment>
<name>A0AAD4E379_9AGAM</name>
<dbReference type="AlphaFoldDB" id="A0AAD4E379"/>
<feature type="compositionally biased region" description="Polar residues" evidence="1">
    <location>
        <begin position="917"/>
        <end position="928"/>
    </location>
</feature>
<reference evidence="3" key="1">
    <citation type="journal article" date="2020" name="New Phytol.">
        <title>Comparative genomics reveals dynamic genome evolution in host specialist ectomycorrhizal fungi.</title>
        <authorList>
            <person name="Lofgren L.A."/>
            <person name="Nguyen N.H."/>
            <person name="Vilgalys R."/>
            <person name="Ruytinx J."/>
            <person name="Liao H.L."/>
            <person name="Branco S."/>
            <person name="Kuo A."/>
            <person name="LaButti K."/>
            <person name="Lipzen A."/>
            <person name="Andreopoulos W."/>
            <person name="Pangilinan J."/>
            <person name="Riley R."/>
            <person name="Hundley H."/>
            <person name="Na H."/>
            <person name="Barry K."/>
            <person name="Grigoriev I.V."/>
            <person name="Stajich J.E."/>
            <person name="Kennedy P.G."/>
        </authorList>
    </citation>
    <scope>NUCLEOTIDE SEQUENCE</scope>
    <source>
        <strain evidence="3">FC203</strain>
    </source>
</reference>
<keyword evidence="4" id="KW-1185">Reference proteome</keyword>
<organism evidence="3 4">
    <name type="scientific">Suillus fuscotomentosus</name>
    <dbReference type="NCBI Taxonomy" id="1912939"/>
    <lineage>
        <taxon>Eukaryota</taxon>
        <taxon>Fungi</taxon>
        <taxon>Dikarya</taxon>
        <taxon>Basidiomycota</taxon>
        <taxon>Agaricomycotina</taxon>
        <taxon>Agaricomycetes</taxon>
        <taxon>Agaricomycetidae</taxon>
        <taxon>Boletales</taxon>
        <taxon>Suillineae</taxon>
        <taxon>Suillaceae</taxon>
        <taxon>Suillus</taxon>
    </lineage>
</organism>
<sequence>MASNVEEGFTSDEMFFRAGDGTSQYPCPTCSTPFVKVEELCTHLTDDPQCNAVPIPHALRQPAGPGEERMGRYHTKSGSIYGFQRPNTFERMKAHDYESAREHNVYYPFSGREEWELAKFLIENLNQGQISRFLKLLWVKTRQQPTFKTAPQLLTFMDALPKGPQWHCTTIETDGYVTTHPVHLIWRDALEVTKHIFGNPIFANDMEFDPYEIFVDGEREYGEWMSSSRAHDIQACIIFYDELPRGATIVPIVLASDKTPVTRHTGGLEMHPTFLTIANIRSDIRMKATAHAWSCIAYMPIPQFICNPEFSSLLQARVWHRCMDIVCVNLKEAAAVGASMVDPLGLLRYGFTPLVAYTADLPEQQMVSCRIDPWKVQEFQEAAKASHLSGVQLPFWRDWRFADPAIFLAPELLHTCHKFFFDHILKWCKEVVGADELDTRFRSQHKRIGTRHFGQGVSHVSQMTGREHRDIQRTIVPTIAGVVDPDFVRAVRAMVDFIYKAQAPTFTPTSIADMTSSLQEFHEFKHTILRAEARRGTSGPIEHFEIPKLELLASFARAIPQLGSIIQFTADCKNPFEHTSHQRATFTQQVVRLLDWEETARQFDLYALLRSNDMSLNNLIVNEFDEVVDMDPMLGWIMRVAPEELSRFQGPRPIRNHFLKGLLSEDSRVAFHITVSSDHTNKTAPFLARLYQLPDFPLTLRSFIESVNPTLATRFQNRLLNVWNKFRIQLHSTLRPRLIMPSQQVQAYPPSTNYPHGNCDAVLLQMHSEGEEGENLAQVRMVFGLSKKGPPLPAELDQIFLYVQLFEVVARPQDDVGVMMFRVKRRFVTGPDGTQVRVGMIIPLLDVTHAIELIPVYGDRANRAVDSSTFPSSQLCYYATVQLPTWLHMQRQVMLQPFKLPLLRKPNPKLVPALKQVVQTPESPPTSTLELDNDDNGDNDDEEGKVGADPSFDCVFNADVDALVATTRQYD</sequence>